<evidence type="ECO:0000313" key="2">
    <source>
        <dbReference type="Proteomes" id="UP000543642"/>
    </source>
</evidence>
<reference evidence="1 2" key="1">
    <citation type="submission" date="2020-08" db="EMBL/GenBank/DDBJ databases">
        <title>Genomic Encyclopedia of Type Strains, Phase IV (KMG-IV): sequencing the most valuable type-strain genomes for metagenomic binning, comparative biology and taxonomic classification.</title>
        <authorList>
            <person name="Goeker M."/>
        </authorList>
    </citation>
    <scope>NUCLEOTIDE SEQUENCE [LARGE SCALE GENOMIC DNA]</scope>
    <source>
        <strain evidence="1 2">DSM 106146</strain>
    </source>
</reference>
<organism evidence="1 2">
    <name type="scientific">Catenibacillus scindens</name>
    <dbReference type="NCBI Taxonomy" id="673271"/>
    <lineage>
        <taxon>Bacteria</taxon>
        <taxon>Bacillati</taxon>
        <taxon>Bacillota</taxon>
        <taxon>Clostridia</taxon>
        <taxon>Lachnospirales</taxon>
        <taxon>Lachnospiraceae</taxon>
        <taxon>Catenibacillus</taxon>
    </lineage>
</organism>
<sequence length="62" mass="6942">MSAFSAVEPDEAEIALLRVEVFPVHGPVIFVHVHRITRKKMIAIAVIQMSVGVDYNKRKGCH</sequence>
<accession>A0A7W8HBX9</accession>
<keyword evidence="2" id="KW-1185">Reference proteome</keyword>
<dbReference type="RefSeq" id="WP_183775543.1">
    <property type="nucleotide sequence ID" value="NZ_JACHFW010000012.1"/>
</dbReference>
<name>A0A7W8HBX9_9FIRM</name>
<dbReference type="EMBL" id="JACHFW010000012">
    <property type="protein sequence ID" value="MBB5265577.1"/>
    <property type="molecule type" value="Genomic_DNA"/>
</dbReference>
<proteinExistence type="predicted"/>
<dbReference type="Proteomes" id="UP000543642">
    <property type="component" value="Unassembled WGS sequence"/>
</dbReference>
<gene>
    <name evidence="1" type="ORF">HNP82_002723</name>
</gene>
<protein>
    <submittedName>
        <fullName evidence="1">Uncharacterized protein</fullName>
    </submittedName>
</protein>
<dbReference type="AlphaFoldDB" id="A0A7W8HBX9"/>
<evidence type="ECO:0000313" key="1">
    <source>
        <dbReference type="EMBL" id="MBB5265577.1"/>
    </source>
</evidence>
<comment type="caution">
    <text evidence="1">The sequence shown here is derived from an EMBL/GenBank/DDBJ whole genome shotgun (WGS) entry which is preliminary data.</text>
</comment>